<keyword evidence="8" id="KW-1185">Reference proteome</keyword>
<dbReference type="SUPFAM" id="SSF53335">
    <property type="entry name" value="S-adenosyl-L-methionine-dependent methyltransferases"/>
    <property type="match status" value="1"/>
</dbReference>
<evidence type="ECO:0000259" key="6">
    <source>
        <dbReference type="Pfam" id="PF08241"/>
    </source>
</evidence>
<dbReference type="InterPro" id="IPR027443">
    <property type="entry name" value="IPNS-like_sf"/>
</dbReference>
<feature type="domain" description="Aspartyl/asparaginy/proline hydroxylase" evidence="5">
    <location>
        <begin position="528"/>
        <end position="614"/>
    </location>
</feature>
<dbReference type="InterPro" id="IPR007803">
    <property type="entry name" value="Asp/Arg/Pro-Hydrxlase"/>
</dbReference>
<dbReference type="InterPro" id="IPR029063">
    <property type="entry name" value="SAM-dependent_MTases_sf"/>
</dbReference>
<dbReference type="PANTHER" id="PTHR46332:SF5">
    <property type="entry name" value="ASPARTATE BETA-HYDROXYLASE DOMAIN CONTAINING 2"/>
    <property type="match status" value="1"/>
</dbReference>
<dbReference type="GO" id="GO:0008757">
    <property type="term" value="F:S-adenosylmethionine-dependent methyltransferase activity"/>
    <property type="evidence" value="ECO:0007669"/>
    <property type="project" value="InterPro"/>
</dbReference>
<sequence>MFTKKSPRTTHFREVDPDLMGHLKQQHQQTLAHVNNRIKEVGASVGHIADTLRGLHFTVSWDSTLAAANIPVGVFTRYDCLQPVRVPPSPSLKPSFGDKTPETTTAPRTSSMAPGESGGEGRGPSVREFYDGIFHSPIYAEHHRVCCNVGFHPRGETHISSSAAAVAAVAHGSVGGDAPANKFQAHYPADRFQLQLYDTLLDVDAQHEARRDEAFTILDLGCGAGGGLCELQTLYPKAEVVGLDLSIQALERSKEVWNRFTEQMPEFQERKLRLYHHSCETMKGLLTHSVDVAVGVQSLQEVQNLGRAVNEIARVLKPGGLLFVADFIPPDVAADHLEHSLLSPISSAQNKTPLFEIVQEQLVSYEAAMGAKLSSGSTRELIHQFTPQEFHSELEAFFFVEHSPLYELLRRDQMGYRLLCLRKTDECSTDEEEDIRHVSEWVGDGVGYSSDEEIQDDDVPNYYPYQEFFPQLDILKENYNVILEEMQAVQQVATWPFWPEKHYTEGDSEWRVFPFCYTFPAYDASKTTWLGPNTTLSAHRGWADLANHVLRIHFPLVVPTLPTGAPCCAMVVGGETTFHAEREFIVFDDSKLHYAFNHHPDKTRHVLIIDFYRPDQLPRGRARGGHSDELDEFIETFGRQMLLGNGGGS</sequence>
<dbReference type="InterPro" id="IPR051821">
    <property type="entry name" value="Asp/Asn_beta-hydroxylase"/>
</dbReference>
<dbReference type="AlphaFoldDB" id="A0A9W6UCZ6"/>
<proteinExistence type="inferred from homology"/>
<dbReference type="SUPFAM" id="SSF51197">
    <property type="entry name" value="Clavaminate synthase-like"/>
    <property type="match status" value="1"/>
</dbReference>
<feature type="region of interest" description="Disordered" evidence="4">
    <location>
        <begin position="89"/>
        <end position="126"/>
    </location>
</feature>
<evidence type="ECO:0000256" key="2">
    <source>
        <dbReference type="ARBA" id="ARBA00022964"/>
    </source>
</evidence>
<accession>A0A9W6UCZ6</accession>
<dbReference type="GO" id="GO:0051213">
    <property type="term" value="F:dioxygenase activity"/>
    <property type="evidence" value="ECO:0007669"/>
    <property type="project" value="UniProtKB-KW"/>
</dbReference>
<comment type="similarity">
    <text evidence="1">Belongs to the aspartyl/asparaginyl beta-hydroxylase family.</text>
</comment>
<evidence type="ECO:0000256" key="4">
    <source>
        <dbReference type="SAM" id="MobiDB-lite"/>
    </source>
</evidence>
<keyword evidence="3" id="KW-0560">Oxidoreductase</keyword>
<dbReference type="PANTHER" id="PTHR46332">
    <property type="entry name" value="ASPARTATE BETA-HYDROXYLASE DOMAIN-CONTAINING PROTEIN 2"/>
    <property type="match status" value="1"/>
</dbReference>
<dbReference type="Pfam" id="PF08241">
    <property type="entry name" value="Methyltransf_11"/>
    <property type="match status" value="1"/>
</dbReference>
<evidence type="ECO:0000313" key="8">
    <source>
        <dbReference type="Proteomes" id="UP001165083"/>
    </source>
</evidence>
<dbReference type="CDD" id="cd02440">
    <property type="entry name" value="AdoMet_MTases"/>
    <property type="match status" value="1"/>
</dbReference>
<dbReference type="Pfam" id="PF05118">
    <property type="entry name" value="Asp_Arg_Hydrox"/>
    <property type="match status" value="1"/>
</dbReference>
<evidence type="ECO:0000256" key="3">
    <source>
        <dbReference type="ARBA" id="ARBA00023002"/>
    </source>
</evidence>
<dbReference type="Gene3D" id="3.40.50.150">
    <property type="entry name" value="Vaccinia Virus protein VP39"/>
    <property type="match status" value="1"/>
</dbReference>
<organism evidence="7 8">
    <name type="scientific">Phytophthora lilii</name>
    <dbReference type="NCBI Taxonomy" id="2077276"/>
    <lineage>
        <taxon>Eukaryota</taxon>
        <taxon>Sar</taxon>
        <taxon>Stramenopiles</taxon>
        <taxon>Oomycota</taxon>
        <taxon>Peronosporomycetes</taxon>
        <taxon>Peronosporales</taxon>
        <taxon>Peronosporaceae</taxon>
        <taxon>Phytophthora</taxon>
    </lineage>
</organism>
<name>A0A9W6UCZ6_9STRA</name>
<feature type="compositionally biased region" description="Polar residues" evidence="4">
    <location>
        <begin position="102"/>
        <end position="112"/>
    </location>
</feature>
<dbReference type="GO" id="GO:0016020">
    <property type="term" value="C:membrane"/>
    <property type="evidence" value="ECO:0007669"/>
    <property type="project" value="TreeGrafter"/>
</dbReference>
<dbReference type="OrthoDB" id="438431at2759"/>
<evidence type="ECO:0000259" key="5">
    <source>
        <dbReference type="Pfam" id="PF05118"/>
    </source>
</evidence>
<dbReference type="EMBL" id="BSXW01000856">
    <property type="protein sequence ID" value="GMF30681.1"/>
    <property type="molecule type" value="Genomic_DNA"/>
</dbReference>
<comment type="caution">
    <text evidence="7">The sequence shown here is derived from an EMBL/GenBank/DDBJ whole genome shotgun (WGS) entry which is preliminary data.</text>
</comment>
<evidence type="ECO:0000256" key="1">
    <source>
        <dbReference type="ARBA" id="ARBA00007730"/>
    </source>
</evidence>
<dbReference type="InterPro" id="IPR013216">
    <property type="entry name" value="Methyltransf_11"/>
</dbReference>
<keyword evidence="2" id="KW-0223">Dioxygenase</keyword>
<gene>
    <name evidence="7" type="ORF">Plil01_001311700</name>
</gene>
<dbReference type="Proteomes" id="UP001165083">
    <property type="component" value="Unassembled WGS sequence"/>
</dbReference>
<dbReference type="Gene3D" id="2.60.120.330">
    <property type="entry name" value="B-lactam Antibiotic, Isopenicillin N Synthase, Chain"/>
    <property type="match status" value="1"/>
</dbReference>
<evidence type="ECO:0000313" key="7">
    <source>
        <dbReference type="EMBL" id="GMF30681.1"/>
    </source>
</evidence>
<protein>
    <submittedName>
        <fullName evidence="7">Unnamed protein product</fullName>
    </submittedName>
</protein>
<feature type="domain" description="Methyltransferase type 11" evidence="6">
    <location>
        <begin position="218"/>
        <end position="324"/>
    </location>
</feature>
<reference evidence="7" key="1">
    <citation type="submission" date="2023-04" db="EMBL/GenBank/DDBJ databases">
        <title>Phytophthora lilii NBRC 32176.</title>
        <authorList>
            <person name="Ichikawa N."/>
            <person name="Sato H."/>
            <person name="Tonouchi N."/>
        </authorList>
    </citation>
    <scope>NUCLEOTIDE SEQUENCE</scope>
    <source>
        <strain evidence="7">NBRC 32176</strain>
    </source>
</reference>